<comment type="similarity">
    <text evidence="1">Belongs to the ATOS family.</text>
</comment>
<reference evidence="4 5" key="1">
    <citation type="journal article" date="2014" name="Nat. Genet.">
        <title>Genome and transcriptome of the porcine whipworm Trichuris suis.</title>
        <authorList>
            <person name="Jex A.R."/>
            <person name="Nejsum P."/>
            <person name="Schwarz E.M."/>
            <person name="Hu L."/>
            <person name="Young N.D."/>
            <person name="Hall R.S."/>
            <person name="Korhonen P.K."/>
            <person name="Liao S."/>
            <person name="Thamsborg S."/>
            <person name="Xia J."/>
            <person name="Xu P."/>
            <person name="Wang S."/>
            <person name="Scheerlinck J.P."/>
            <person name="Hofmann A."/>
            <person name="Sternberg P.W."/>
            <person name="Wang J."/>
            <person name="Gasser R.B."/>
        </authorList>
    </citation>
    <scope>NUCLEOTIDE SEQUENCE [LARGE SCALE GENOMIC DNA]</scope>
    <source>
        <strain evidence="4">DCEP-RM93M</strain>
    </source>
</reference>
<dbReference type="SMART" id="SM01177">
    <property type="entry name" value="DUF4210"/>
    <property type="match status" value="1"/>
</dbReference>
<name>A0A085MLB8_9BILA</name>
<sequence>MRSQNGAARADPQQIFVDLGMLIMETRLPEPAKAPKTTIRQRESSSPERLRKQQIRDDLIALWTKGMLAEINVSLNLKECRTCRLPKRLMLEKWLIKCAKNRQESSQLLPLHFLTQAVRSYLHFSQLSAWMIQANGPLPFDIAYEVSTPMELPSEVAMQINNVHLSYEEQKFPDCEIDKDAMLSVKAYALCRGLQLATFHCTCCNQSTSGDHVLSKGSAKSASRKGTEDDECQAPCLSTFNVTSPNHSQQIGVSLLSDKAEINESLPPVAGQSGSVGDDEDGLNQMQTTCSISGLGEQASVDSLRDGKKNQERGSVAFSLDENAICPASSSSSFTNSSLDPGSSLMATLGKKAERGPAVGSASRRKLKGQSHSLNHGEVGSKWSHEVIFNARTGLPLSSSPAPMKKNHKSFNFDCSLTSVSAIRQSLYSQEAESASSDSDSGTSLCKSAPERMNLLGSFEESALKGRITPFGVLEGFTIDLAASGAFYPVHVTLPVTTFFYNLSEDAPLPYFGHCSLETLGRKGYHVPLKGSIQVTLFNPQGSVVKMFIVQYNLADMPPCSQTFVRQRTYFMPTNATREDALEHRSWLHYLIHLRFASSRSRKIYLHSDIRMLFARKSDVDAVGVYSDQIQSHGESSSSQWGSFELRSFNEMPRNPKFSPRKMNRDDIAAAEWESTSQETKTN</sequence>
<dbReference type="Pfam" id="PF13889">
    <property type="entry name" value="Chromosome_seg"/>
    <property type="match status" value="1"/>
</dbReference>
<feature type="domain" description="Atos-like conserved" evidence="3">
    <location>
        <begin position="455"/>
        <end position="512"/>
    </location>
</feature>
<dbReference type="PANTHER" id="PTHR13199:SF11">
    <property type="entry name" value="PROTEIN ATOSSA"/>
    <property type="match status" value="1"/>
</dbReference>
<feature type="region of interest" description="Disordered" evidence="2">
    <location>
        <begin position="30"/>
        <end position="51"/>
    </location>
</feature>
<organism evidence="4 5">
    <name type="scientific">Trichuris suis</name>
    <name type="common">pig whipworm</name>
    <dbReference type="NCBI Taxonomy" id="68888"/>
    <lineage>
        <taxon>Eukaryota</taxon>
        <taxon>Metazoa</taxon>
        <taxon>Ecdysozoa</taxon>
        <taxon>Nematoda</taxon>
        <taxon>Enoplea</taxon>
        <taxon>Dorylaimia</taxon>
        <taxon>Trichinellida</taxon>
        <taxon>Trichuridae</taxon>
        <taxon>Trichuris</taxon>
    </lineage>
</organism>
<dbReference type="AlphaFoldDB" id="A0A085MLB8"/>
<dbReference type="EMBL" id="KL363186">
    <property type="protein sequence ID" value="KFD58014.1"/>
    <property type="molecule type" value="Genomic_DNA"/>
</dbReference>
<evidence type="ECO:0000313" key="5">
    <source>
        <dbReference type="Proteomes" id="UP000030764"/>
    </source>
</evidence>
<dbReference type="Pfam" id="PF13915">
    <property type="entry name" value="DUF4210"/>
    <property type="match status" value="1"/>
</dbReference>
<dbReference type="Proteomes" id="UP000030764">
    <property type="component" value="Unassembled WGS sequence"/>
</dbReference>
<evidence type="ECO:0000313" key="4">
    <source>
        <dbReference type="EMBL" id="KFD58014.1"/>
    </source>
</evidence>
<protein>
    <recommendedName>
        <fullName evidence="3">Atos-like conserved domain-containing protein</fullName>
    </recommendedName>
</protein>
<evidence type="ECO:0000256" key="1">
    <source>
        <dbReference type="ARBA" id="ARBA00034497"/>
    </source>
</evidence>
<feature type="region of interest" description="Disordered" evidence="2">
    <location>
        <begin position="651"/>
        <end position="683"/>
    </location>
</feature>
<gene>
    <name evidence="4" type="ORF">M513_01247</name>
</gene>
<feature type="compositionally biased region" description="Basic and acidic residues" evidence="2">
    <location>
        <begin position="40"/>
        <end position="51"/>
    </location>
</feature>
<proteinExistence type="inferred from homology"/>
<keyword evidence="5" id="KW-1185">Reference proteome</keyword>
<feature type="compositionally biased region" description="Polar residues" evidence="2">
    <location>
        <begin position="674"/>
        <end position="683"/>
    </location>
</feature>
<feature type="region of interest" description="Disordered" evidence="2">
    <location>
        <begin position="209"/>
        <end position="230"/>
    </location>
</feature>
<dbReference type="InterPro" id="IPR051506">
    <property type="entry name" value="ATOS_Transcription_Regulators"/>
</dbReference>
<dbReference type="PANTHER" id="PTHR13199">
    <property type="entry name" value="GH03947P"/>
    <property type="match status" value="1"/>
</dbReference>
<evidence type="ECO:0000256" key="2">
    <source>
        <dbReference type="SAM" id="MobiDB-lite"/>
    </source>
</evidence>
<evidence type="ECO:0000259" key="3">
    <source>
        <dbReference type="SMART" id="SM01177"/>
    </source>
</evidence>
<dbReference type="InterPro" id="IPR033473">
    <property type="entry name" value="Atos-like_C"/>
</dbReference>
<accession>A0A085MLB8</accession>
<feature type="region of interest" description="Disordered" evidence="2">
    <location>
        <begin position="351"/>
        <end position="376"/>
    </location>
</feature>
<dbReference type="InterPro" id="IPR025261">
    <property type="entry name" value="Atos-like_cons_dom"/>
</dbReference>